<keyword evidence="3" id="KW-1185">Reference proteome</keyword>
<evidence type="ECO:0000256" key="1">
    <source>
        <dbReference type="SAM" id="Phobius"/>
    </source>
</evidence>
<dbReference type="RefSeq" id="WP_196420709.1">
    <property type="nucleotide sequence ID" value="NZ_JADQTO010000048.1"/>
</dbReference>
<evidence type="ECO:0000313" key="2">
    <source>
        <dbReference type="EMBL" id="MBG0568944.1"/>
    </source>
</evidence>
<feature type="transmembrane region" description="Helical" evidence="1">
    <location>
        <begin position="9"/>
        <end position="27"/>
    </location>
</feature>
<proteinExistence type="predicted"/>
<gene>
    <name evidence="2" type="ORF">I4J89_46775</name>
</gene>
<comment type="caution">
    <text evidence="2">The sequence shown here is derived from an EMBL/GenBank/DDBJ whole genome shotgun (WGS) entry which is preliminary data.</text>
</comment>
<dbReference type="Proteomes" id="UP000598146">
    <property type="component" value="Unassembled WGS sequence"/>
</dbReference>
<keyword evidence="1" id="KW-0812">Transmembrane</keyword>
<dbReference type="AlphaFoldDB" id="A0A931CF27"/>
<evidence type="ECO:0000313" key="3">
    <source>
        <dbReference type="Proteomes" id="UP000598146"/>
    </source>
</evidence>
<dbReference type="InterPro" id="IPR046065">
    <property type="entry name" value="DUF6023"/>
</dbReference>
<keyword evidence="1" id="KW-0472">Membrane</keyword>
<sequence>MSGERGRDAVLHLSAAFLLVAGATWWWRAAPQQTTDPRLLHWRLSTEQLLPDTGDQETASTLALGAGTGHEEEVPGLDTGSYLVSVVCAGDDGSRIRVSLGSGYQSGRGVPCSGARTPEMFSVGLSGDLLLRVNVEEAGPVVFRYTLQRMER</sequence>
<name>A0A931CF27_9ACTN</name>
<dbReference type="EMBL" id="JADQTO010000048">
    <property type="protein sequence ID" value="MBG0568944.1"/>
    <property type="molecule type" value="Genomic_DNA"/>
</dbReference>
<reference evidence="2" key="1">
    <citation type="submission" date="2020-11" db="EMBL/GenBank/DDBJ databases">
        <title>Isolation and identification of active actinomycetes.</title>
        <authorList>
            <person name="Sun X."/>
        </authorList>
    </citation>
    <scope>NUCLEOTIDE SEQUENCE</scope>
    <source>
        <strain evidence="2">NEAU-A11</strain>
    </source>
</reference>
<dbReference type="Pfam" id="PF19487">
    <property type="entry name" value="DUF6023"/>
    <property type="match status" value="1"/>
</dbReference>
<organism evidence="2 3">
    <name type="scientific">Actinoplanes aureus</name>
    <dbReference type="NCBI Taxonomy" id="2792083"/>
    <lineage>
        <taxon>Bacteria</taxon>
        <taxon>Bacillati</taxon>
        <taxon>Actinomycetota</taxon>
        <taxon>Actinomycetes</taxon>
        <taxon>Micromonosporales</taxon>
        <taxon>Micromonosporaceae</taxon>
        <taxon>Actinoplanes</taxon>
    </lineage>
</organism>
<keyword evidence="1" id="KW-1133">Transmembrane helix</keyword>
<accession>A0A931CF27</accession>
<protein>
    <submittedName>
        <fullName evidence="2">Uncharacterized protein</fullName>
    </submittedName>
</protein>